<evidence type="ECO:0000256" key="4">
    <source>
        <dbReference type="ARBA" id="ARBA00023163"/>
    </source>
</evidence>
<sequence>MELLQLRYFLVAAQYQHITKAAEHLRIAQPALSQSIHRLEAELGVPLFTRHNRSIELNEEGRFLQQRLIPILNSLDQIPEELQKGKYQMNHTVHLRLLSASSLITSRIIAYRSLHPEVSFQLYQNPDQDDNFDLCVSARRADTVSEHSAHNDFADDVMVMLEEELYLAVPTHSDFGQKTTIRLSETRDADYICLAGSHPIRQITNSYFEEEGFSPHIVFESDTTESVRNLIAAGMGIGFWPQHSWGTIPEKLADSPEQFPVRLLHIEDRVCRRQITLTRSEKGRNNPVITDFCNFLMCQK</sequence>
<feature type="domain" description="HTH lysR-type" evidence="5">
    <location>
        <begin position="1"/>
        <end position="58"/>
    </location>
</feature>
<keyword evidence="2" id="KW-0805">Transcription regulation</keyword>
<evidence type="ECO:0000313" key="6">
    <source>
        <dbReference type="EMBL" id="MEQ2563364.1"/>
    </source>
</evidence>
<reference evidence="6 7" key="1">
    <citation type="submission" date="2024-03" db="EMBL/GenBank/DDBJ databases">
        <title>Human intestinal bacterial collection.</title>
        <authorList>
            <person name="Pauvert C."/>
            <person name="Hitch T.C.A."/>
            <person name="Clavel T."/>
        </authorList>
    </citation>
    <scope>NUCLEOTIDE SEQUENCE [LARGE SCALE GENOMIC DNA]</scope>
    <source>
        <strain evidence="6 7">CLA-AP-H27</strain>
    </source>
</reference>
<dbReference type="InterPro" id="IPR005119">
    <property type="entry name" value="LysR_subst-bd"/>
</dbReference>
<protein>
    <submittedName>
        <fullName evidence="6">LysR family transcriptional regulator</fullName>
    </submittedName>
</protein>
<dbReference type="PANTHER" id="PTHR30346:SF28">
    <property type="entry name" value="HTH-TYPE TRANSCRIPTIONAL REGULATOR CYNR"/>
    <property type="match status" value="1"/>
</dbReference>
<dbReference type="InterPro" id="IPR036388">
    <property type="entry name" value="WH-like_DNA-bd_sf"/>
</dbReference>
<keyword evidence="4" id="KW-0804">Transcription</keyword>
<evidence type="ECO:0000313" key="7">
    <source>
        <dbReference type="Proteomes" id="UP001437460"/>
    </source>
</evidence>
<comment type="caution">
    <text evidence="6">The sequence shown here is derived from an EMBL/GenBank/DDBJ whole genome shotgun (WGS) entry which is preliminary data.</text>
</comment>
<keyword evidence="7" id="KW-1185">Reference proteome</keyword>
<dbReference type="SUPFAM" id="SSF46785">
    <property type="entry name" value="Winged helix' DNA-binding domain"/>
    <property type="match status" value="1"/>
</dbReference>
<accession>A0ABV1HM13</accession>
<dbReference type="PROSITE" id="PS50931">
    <property type="entry name" value="HTH_LYSR"/>
    <property type="match status" value="1"/>
</dbReference>
<dbReference type="Proteomes" id="UP001437460">
    <property type="component" value="Unassembled WGS sequence"/>
</dbReference>
<organism evidence="6 7">
    <name type="scientific">Ventrimonas faecis</name>
    <dbReference type="NCBI Taxonomy" id="3133170"/>
    <lineage>
        <taxon>Bacteria</taxon>
        <taxon>Bacillati</taxon>
        <taxon>Bacillota</taxon>
        <taxon>Clostridia</taxon>
        <taxon>Lachnospirales</taxon>
        <taxon>Lachnospiraceae</taxon>
        <taxon>Ventrimonas</taxon>
    </lineage>
</organism>
<evidence type="ECO:0000256" key="1">
    <source>
        <dbReference type="ARBA" id="ARBA00009437"/>
    </source>
</evidence>
<dbReference type="PANTHER" id="PTHR30346">
    <property type="entry name" value="TRANSCRIPTIONAL DUAL REGULATOR HCAR-RELATED"/>
    <property type="match status" value="1"/>
</dbReference>
<dbReference type="EMBL" id="JBBMFJ010000018">
    <property type="protein sequence ID" value="MEQ2563364.1"/>
    <property type="molecule type" value="Genomic_DNA"/>
</dbReference>
<evidence type="ECO:0000259" key="5">
    <source>
        <dbReference type="PROSITE" id="PS50931"/>
    </source>
</evidence>
<proteinExistence type="inferred from homology"/>
<dbReference type="Pfam" id="PF03466">
    <property type="entry name" value="LysR_substrate"/>
    <property type="match status" value="1"/>
</dbReference>
<dbReference type="Gene3D" id="3.40.190.290">
    <property type="match status" value="1"/>
</dbReference>
<dbReference type="Gene3D" id="1.10.10.10">
    <property type="entry name" value="Winged helix-like DNA-binding domain superfamily/Winged helix DNA-binding domain"/>
    <property type="match status" value="1"/>
</dbReference>
<gene>
    <name evidence="6" type="ORF">WMO41_09390</name>
</gene>
<dbReference type="InterPro" id="IPR036390">
    <property type="entry name" value="WH_DNA-bd_sf"/>
</dbReference>
<evidence type="ECO:0000256" key="2">
    <source>
        <dbReference type="ARBA" id="ARBA00023015"/>
    </source>
</evidence>
<keyword evidence="3" id="KW-0238">DNA-binding</keyword>
<evidence type="ECO:0000256" key="3">
    <source>
        <dbReference type="ARBA" id="ARBA00023125"/>
    </source>
</evidence>
<dbReference type="InterPro" id="IPR000847">
    <property type="entry name" value="LysR_HTH_N"/>
</dbReference>
<dbReference type="Pfam" id="PF00126">
    <property type="entry name" value="HTH_1"/>
    <property type="match status" value="1"/>
</dbReference>
<dbReference type="RefSeq" id="WP_349229521.1">
    <property type="nucleotide sequence ID" value="NZ_JBBMFJ010000018.1"/>
</dbReference>
<comment type="similarity">
    <text evidence="1">Belongs to the LysR transcriptional regulatory family.</text>
</comment>
<dbReference type="PRINTS" id="PR00039">
    <property type="entry name" value="HTHLYSR"/>
</dbReference>
<dbReference type="SUPFAM" id="SSF53850">
    <property type="entry name" value="Periplasmic binding protein-like II"/>
    <property type="match status" value="1"/>
</dbReference>
<name>A0ABV1HM13_9FIRM</name>